<evidence type="ECO:0000259" key="1">
    <source>
        <dbReference type="Pfam" id="PF14381"/>
    </source>
</evidence>
<reference evidence="2 3" key="1">
    <citation type="submission" date="2018-09" db="EMBL/GenBank/DDBJ databases">
        <title>A high-quality reference genome of wild soybean provides a powerful tool to mine soybean genomes.</title>
        <authorList>
            <person name="Xie M."/>
            <person name="Chung C.Y.L."/>
            <person name="Li M.-W."/>
            <person name="Wong F.-L."/>
            <person name="Chan T.-F."/>
            <person name="Lam H.-M."/>
        </authorList>
    </citation>
    <scope>NUCLEOTIDE SEQUENCE [LARGE SCALE GENOMIC DNA]</scope>
    <source>
        <strain evidence="3">cv. W05</strain>
        <tissue evidence="2">Hypocotyl of etiolated seedlings</tissue>
    </source>
</reference>
<keyword evidence="2" id="KW-0418">Kinase</keyword>
<comment type="caution">
    <text evidence="2">The sequence shown here is derived from an EMBL/GenBank/DDBJ whole genome shotgun (WGS) entry which is preliminary data.</text>
</comment>
<keyword evidence="3" id="KW-1185">Reference proteome</keyword>
<gene>
    <name evidence="2" type="ORF">D0Y65_017858</name>
</gene>
<evidence type="ECO:0000313" key="3">
    <source>
        <dbReference type="Proteomes" id="UP000289340"/>
    </source>
</evidence>
<dbReference type="GO" id="GO:0016301">
    <property type="term" value="F:kinase activity"/>
    <property type="evidence" value="ECO:0007669"/>
    <property type="project" value="UniProtKB-KW"/>
</dbReference>
<protein>
    <submittedName>
        <fullName evidence="2">Serine/threonine-protein kinase CTR1</fullName>
    </submittedName>
</protein>
<dbReference type="Pfam" id="PF14381">
    <property type="entry name" value="EDR1_CTR1_ARMC3_pept"/>
    <property type="match status" value="1"/>
</dbReference>
<dbReference type="AlphaFoldDB" id="A0A445JWR5"/>
<proteinExistence type="predicted"/>
<organism evidence="2 3">
    <name type="scientific">Glycine soja</name>
    <name type="common">Wild soybean</name>
    <dbReference type="NCBI Taxonomy" id="3848"/>
    <lineage>
        <taxon>Eukaryota</taxon>
        <taxon>Viridiplantae</taxon>
        <taxon>Streptophyta</taxon>
        <taxon>Embryophyta</taxon>
        <taxon>Tracheophyta</taxon>
        <taxon>Spermatophyta</taxon>
        <taxon>Magnoliopsida</taxon>
        <taxon>eudicotyledons</taxon>
        <taxon>Gunneridae</taxon>
        <taxon>Pentapetalae</taxon>
        <taxon>rosids</taxon>
        <taxon>fabids</taxon>
        <taxon>Fabales</taxon>
        <taxon>Fabaceae</taxon>
        <taxon>Papilionoideae</taxon>
        <taxon>50 kb inversion clade</taxon>
        <taxon>NPAAA clade</taxon>
        <taxon>indigoferoid/millettioid clade</taxon>
        <taxon>Phaseoleae</taxon>
        <taxon>Glycine</taxon>
        <taxon>Glycine subgen. Soja</taxon>
    </lineage>
</organism>
<dbReference type="Proteomes" id="UP000289340">
    <property type="component" value="Chromosome 7"/>
</dbReference>
<accession>A0A445JWR5</accession>
<dbReference type="EMBL" id="QZWG01000007">
    <property type="protein sequence ID" value="RZC02936.1"/>
    <property type="molecule type" value="Genomic_DNA"/>
</dbReference>
<evidence type="ECO:0000313" key="2">
    <source>
        <dbReference type="EMBL" id="RZC02936.1"/>
    </source>
</evidence>
<feature type="domain" description="EDR1/CTR1/ARMC3-like peptidase-like" evidence="1">
    <location>
        <begin position="42"/>
        <end position="120"/>
    </location>
</feature>
<keyword evidence="2" id="KW-0808">Transferase</keyword>
<name>A0A445JWR5_GLYSO</name>
<sequence>MADEAVVVLDDIYPLLKLNMAARNAEKQIPPEPHWVGMFPVEQGDLHKRWKLVNMKLRNFHKCVVLPIGSLSSGLCRHRTILFKRLADYIGLPCRIARGCKYCVADHRSSCLVKIKDDKQLSRVFQDPSMTILRKLLRKVEIIKSSRSGEPNFESHHVEANDLQSVVDQYFQIRDTSKPARHIETHFGVNKELTASLTKAWLEKMGIKYI</sequence>
<dbReference type="InterPro" id="IPR055164">
    <property type="entry name" value="EDR1/CTR1/ARMC3-like_pept-like"/>
</dbReference>